<keyword evidence="1 3" id="KW-0808">Transferase</keyword>
<evidence type="ECO:0000313" key="4">
    <source>
        <dbReference type="Proteomes" id="UP000409147"/>
    </source>
</evidence>
<organism evidence="3 4">
    <name type="scientific">Blautia obeum</name>
    <dbReference type="NCBI Taxonomy" id="40520"/>
    <lineage>
        <taxon>Bacteria</taxon>
        <taxon>Bacillati</taxon>
        <taxon>Bacillota</taxon>
        <taxon>Clostridia</taxon>
        <taxon>Lachnospirales</taxon>
        <taxon>Lachnospiraceae</taxon>
        <taxon>Blautia</taxon>
    </lineage>
</organism>
<dbReference type="PANTHER" id="PTHR32385:SF15">
    <property type="entry name" value="INOSITOL PHOSPHOCERAMIDE MANNOSYLTRANSFERASE 1"/>
    <property type="match status" value="1"/>
</dbReference>
<evidence type="ECO:0000256" key="1">
    <source>
        <dbReference type="ARBA" id="ARBA00022679"/>
    </source>
</evidence>
<dbReference type="GO" id="GO:0016020">
    <property type="term" value="C:membrane"/>
    <property type="evidence" value="ECO:0007669"/>
    <property type="project" value="GOC"/>
</dbReference>
<protein>
    <submittedName>
        <fullName evidence="3">Polysaccharide pyruvyl transferase</fullName>
    </submittedName>
</protein>
<reference evidence="3 4" key="1">
    <citation type="submission" date="2019-07" db="EMBL/GenBank/DDBJ databases">
        <authorList>
            <person name="Hibberd C M."/>
            <person name="Gehrig L. J."/>
            <person name="Chang H.-W."/>
            <person name="Venkatesh S."/>
        </authorList>
    </citation>
    <scope>NUCLEOTIDE SEQUENCE [LARGE SCALE GENOMIC DNA]</scope>
    <source>
        <strain evidence="3">Ruminococcus_obeum_SSTS_Bg7063</strain>
    </source>
</reference>
<name>A0A564SS50_9FIRM</name>
<evidence type="ECO:0000259" key="2">
    <source>
        <dbReference type="Pfam" id="PF04230"/>
    </source>
</evidence>
<sequence length="612" mass="71439">MIPKIIHYCWVGNCPKPKSVLYCIESWRKFCLDYRIIEWNESNYDFSKNEYMRQAYEAKKWGFVPDYARLDIVYQYGGIYLDTDVELVKNIDELLSHKAFMGFEDTGDGEFFVNCGHGFGAEPGNEIIEVMRDLYDSVSFRNNDGSYNLLPSPNYTTKALRKFGLTQENKDQLLENMIIYASDVLCPKNFRTGKMHKTNRTVSIHHFTASWMDEDVRKELLHIQRVKKIWGTKPGEAILLLESVWEKYTISELMRKIPEYIFMRFKNKLIYLKECIPDYRGILDAKRSENGMEKPVLLDTSIDGDNCGDQIIMQNCEKQLNGIIDCENVKRIPTHRYPTESERNELINASYKILCGTNILSGKMRNYGLWKLNEDISIYKNTILMGVGFDSECEIYDLYTKRMLKTILAPDAIHSVRDRFSERMLKKMGIKNVVYTGCPTMWELTPDLCKKIPHKKGKNVVCTLTDYNREMKVDQYMLNVLSDSYENVWIWPQGIEDEQYISQLKVNGNVSIIEYGMKSFDDIMQKAELDYVGTRLHAGIHALRHMHRTIVIAVDNRARNIGTDTGLPVIERSEIEDKLKIKIYSEFQTEIKLPVSNINYWKKSSEKLMRKC</sequence>
<dbReference type="SUPFAM" id="SSF53448">
    <property type="entry name" value="Nucleotide-diphospho-sugar transferases"/>
    <property type="match status" value="1"/>
</dbReference>
<dbReference type="PANTHER" id="PTHR32385">
    <property type="entry name" value="MANNOSYL PHOSPHORYLINOSITOL CERAMIDE SYNTHASE"/>
    <property type="match status" value="1"/>
</dbReference>
<keyword evidence="4" id="KW-1185">Reference proteome</keyword>
<dbReference type="InterPro" id="IPR007345">
    <property type="entry name" value="Polysacch_pyruvyl_Trfase"/>
</dbReference>
<feature type="domain" description="Polysaccharide pyruvyl transferase" evidence="2">
    <location>
        <begin position="306"/>
        <end position="556"/>
    </location>
</feature>
<dbReference type="InterPro" id="IPR029044">
    <property type="entry name" value="Nucleotide-diphossugar_trans"/>
</dbReference>
<dbReference type="InterPro" id="IPR051706">
    <property type="entry name" value="Glycosyltransferase_domain"/>
</dbReference>
<dbReference type="AlphaFoldDB" id="A0A564SS50"/>
<dbReference type="Pfam" id="PF04230">
    <property type="entry name" value="PS_pyruv_trans"/>
    <property type="match status" value="1"/>
</dbReference>
<dbReference type="Proteomes" id="UP000409147">
    <property type="component" value="Unassembled WGS sequence"/>
</dbReference>
<dbReference type="Gene3D" id="3.90.550.20">
    <property type="match status" value="1"/>
</dbReference>
<dbReference type="GO" id="GO:0000030">
    <property type="term" value="F:mannosyltransferase activity"/>
    <property type="evidence" value="ECO:0007669"/>
    <property type="project" value="TreeGrafter"/>
</dbReference>
<gene>
    <name evidence="3" type="ORF">ROSSTS7063_00919</name>
</gene>
<dbReference type="Pfam" id="PF04488">
    <property type="entry name" value="Gly_transf_sug"/>
    <property type="match status" value="1"/>
</dbReference>
<proteinExistence type="predicted"/>
<accession>A0A564SS50</accession>
<dbReference type="RefSeq" id="WP_144368557.1">
    <property type="nucleotide sequence ID" value="NZ_CABHNB010000013.1"/>
</dbReference>
<evidence type="ECO:0000313" key="3">
    <source>
        <dbReference type="EMBL" id="VUW97964.1"/>
    </source>
</evidence>
<dbReference type="InterPro" id="IPR007577">
    <property type="entry name" value="GlycoTrfase_DXD_sugar-bd_CS"/>
</dbReference>
<dbReference type="EMBL" id="CABHNB010000013">
    <property type="protein sequence ID" value="VUW97964.1"/>
    <property type="molecule type" value="Genomic_DNA"/>
</dbReference>
<dbReference type="GO" id="GO:0051999">
    <property type="term" value="P:mannosyl-inositol phosphorylceramide biosynthetic process"/>
    <property type="evidence" value="ECO:0007669"/>
    <property type="project" value="TreeGrafter"/>
</dbReference>